<dbReference type="AlphaFoldDB" id="A0A1A2EJX8"/>
<protein>
    <submittedName>
        <fullName evidence="1">Uncharacterized protein</fullName>
    </submittedName>
</protein>
<organism evidence="1 2">
    <name type="scientific">Mycolicibacter sinensis (strain JDM601)</name>
    <name type="common">Mycobacterium sinense</name>
    <dbReference type="NCBI Taxonomy" id="875328"/>
    <lineage>
        <taxon>Bacteria</taxon>
        <taxon>Bacillati</taxon>
        <taxon>Actinomycetota</taxon>
        <taxon>Actinomycetes</taxon>
        <taxon>Mycobacteriales</taxon>
        <taxon>Mycobacteriaceae</taxon>
        <taxon>Mycolicibacter</taxon>
    </lineage>
</organism>
<dbReference type="OrthoDB" id="4762393at2"/>
<dbReference type="Proteomes" id="UP000093985">
    <property type="component" value="Unassembled WGS sequence"/>
</dbReference>
<accession>A0A1A2EJX8</accession>
<proteinExistence type="predicted"/>
<gene>
    <name evidence="1" type="ORF">A5771_09645</name>
</gene>
<comment type="caution">
    <text evidence="1">The sequence shown here is derived from an EMBL/GenBank/DDBJ whole genome shotgun (WGS) entry which is preliminary data.</text>
</comment>
<sequence length="185" mass="19224">MTLGAGGAHADVADQLAGIAVAGSSADSTDMLIIAGTNFLDAKDVLTGIDSSDLSGDLLSAVETLHRQIGIMDKAVDILDDKLIPAESSILTHSGSMSDLIDQLFFAPLNQQWENASDSMLSATQAFETAIADGSLSDAMSAQLQIIGVDFFQLIPAAIASVPVVWIGSLFDDAMDASDLVNFAF</sequence>
<dbReference type="EMBL" id="LZIN01000055">
    <property type="protein sequence ID" value="OBG05873.1"/>
    <property type="molecule type" value="Genomic_DNA"/>
</dbReference>
<name>A0A1A2EJX8_MYCSD</name>
<evidence type="ECO:0000313" key="2">
    <source>
        <dbReference type="Proteomes" id="UP000093985"/>
    </source>
</evidence>
<reference evidence="2" key="1">
    <citation type="submission" date="2016-06" db="EMBL/GenBank/DDBJ databases">
        <authorList>
            <person name="Sutton G."/>
            <person name="Brinkac L."/>
            <person name="Sanka R."/>
            <person name="Adams M."/>
            <person name="Lau E."/>
            <person name="Mehaffy C."/>
            <person name="Tameris M."/>
            <person name="Hatherill M."/>
            <person name="Hanekom W."/>
            <person name="Mahomed H."/>
            <person name="Mcshane H."/>
        </authorList>
    </citation>
    <scope>NUCLEOTIDE SEQUENCE [LARGE SCALE GENOMIC DNA]</scope>
    <source>
        <strain evidence="2">852014-51077_SCH5608930-a</strain>
    </source>
</reference>
<evidence type="ECO:0000313" key="1">
    <source>
        <dbReference type="EMBL" id="OBG05873.1"/>
    </source>
</evidence>